<evidence type="ECO:0000313" key="4">
    <source>
        <dbReference type="EMBL" id="KAG8461178.1"/>
    </source>
</evidence>
<keyword evidence="5" id="KW-1185">Reference proteome</keyword>
<feature type="compositionally biased region" description="Low complexity" evidence="2">
    <location>
        <begin position="570"/>
        <end position="609"/>
    </location>
</feature>
<organism evidence="4 5">
    <name type="scientific">Diacronema lutheri</name>
    <name type="common">Unicellular marine alga</name>
    <name type="synonym">Monochrysis lutheri</name>
    <dbReference type="NCBI Taxonomy" id="2081491"/>
    <lineage>
        <taxon>Eukaryota</taxon>
        <taxon>Haptista</taxon>
        <taxon>Haptophyta</taxon>
        <taxon>Pavlovophyceae</taxon>
        <taxon>Pavlovales</taxon>
        <taxon>Pavlovaceae</taxon>
        <taxon>Diacronema</taxon>
    </lineage>
</organism>
<dbReference type="AlphaFoldDB" id="A0A8J5X7N0"/>
<comment type="caution">
    <text evidence="4">The sequence shown here is derived from an EMBL/GenBank/DDBJ whole genome shotgun (WGS) entry which is preliminary data.</text>
</comment>
<dbReference type="EMBL" id="JAGTXO010000027">
    <property type="protein sequence ID" value="KAG8461178.1"/>
    <property type="molecule type" value="Genomic_DNA"/>
</dbReference>
<feature type="domain" description="Serine/threonine specific protein phosphatases" evidence="3">
    <location>
        <begin position="292"/>
        <end position="297"/>
    </location>
</feature>
<dbReference type="Pfam" id="PF00149">
    <property type="entry name" value="Metallophos"/>
    <property type="match status" value="1"/>
</dbReference>
<accession>A0A8J5X7N0</accession>
<keyword evidence="1" id="KW-0378">Hydrolase</keyword>
<proteinExistence type="inferred from homology"/>
<name>A0A8J5X7N0_DIALT</name>
<sequence length="788" mass="80011">MSERTAEGGAPQPQRAVPEHGGAADGAGANGPAPAAARGGGGAALAEAGWRASSPDESLFAYPARDELSGHKRSRGSPSVARRATVAWGASAARLSRQISIDRLPEEGKRIDGYGLAHPALRREPSIDGPLNHILRTLLRPVDWTPPASGRFPFALSTIKWLCTEAQKAFAAEGTVVDLRAPVKVFGDIHGQFADLMRLFREYGAPSRDSDAGGGGACGGGLLGGGANGGGFSGGAARSPMGGAGAGGACGDLLFTDYLFLGDYVDRGSHSLEVVVLLLALKLAHPTRICLLRGNHELPEVNARDGFLLECCTRLGSREAGIEAWQAFNALFEWLPLCATINGVILCVHGGVGATLNHLSEIRRLQRPLRMQPDAPYAALLLDVLWSDPTEHDSIEGVHPNAERGDPVVRYGPDRVRSFLRLNGFKLIVRAHECVMDGFQRFAGGALLTIFSATNYCGVCANAGALLIVGKELECVPKLIYPCADLEDAWLRAEDMRPATPPRRLRDDDGGPGAHDPMPPPPPPPPPPLHAAPAPAPDAPPSVDARALAGAAGAGADAAADADDERADMSSSPSRPRQRAQPPALRTRLSPKAHAALPAPLPLRADTPAQRNGGHGGEGGGGAGEDYGVAGAAAPSPLLLPGGCGGGGGGGGGGLLGGARLPPRAPSPPGAAAAATAAAAAAAAQVLMPPPVGRTPSADARERAAAAADAGGSERASSPSLFAPRPITVRSVVGVGVGCGDGGGGANGSAGSGRACGGGALGLNGCEAACAQALRTPRPPTPPREARQ</sequence>
<evidence type="ECO:0000259" key="3">
    <source>
        <dbReference type="PROSITE" id="PS00125"/>
    </source>
</evidence>
<dbReference type="Proteomes" id="UP000751190">
    <property type="component" value="Unassembled WGS sequence"/>
</dbReference>
<feature type="compositionally biased region" description="Low complexity" evidence="2">
    <location>
        <begin position="705"/>
        <end position="718"/>
    </location>
</feature>
<dbReference type="GO" id="GO:0004722">
    <property type="term" value="F:protein serine/threonine phosphatase activity"/>
    <property type="evidence" value="ECO:0007669"/>
    <property type="project" value="UniProtKB-EC"/>
</dbReference>
<feature type="compositionally biased region" description="Low complexity" evidence="2">
    <location>
        <begin position="670"/>
        <end position="687"/>
    </location>
</feature>
<gene>
    <name evidence="4" type="ORF">KFE25_002367</name>
</gene>
<dbReference type="SUPFAM" id="SSF56300">
    <property type="entry name" value="Metallo-dependent phosphatases"/>
    <property type="match status" value="1"/>
</dbReference>
<dbReference type="InterPro" id="IPR029052">
    <property type="entry name" value="Metallo-depent_PP-like"/>
</dbReference>
<dbReference type="SMART" id="SM00156">
    <property type="entry name" value="PP2Ac"/>
    <property type="match status" value="1"/>
</dbReference>
<feature type="compositionally biased region" description="Low complexity" evidence="2">
    <location>
        <begin position="626"/>
        <end position="641"/>
    </location>
</feature>
<dbReference type="EC" id="3.1.3.16" evidence="1"/>
<evidence type="ECO:0000256" key="2">
    <source>
        <dbReference type="SAM" id="MobiDB-lite"/>
    </source>
</evidence>
<protein>
    <recommendedName>
        <fullName evidence="1">Serine/threonine-protein phosphatase</fullName>
        <ecNumber evidence="1">3.1.3.16</ecNumber>
    </recommendedName>
</protein>
<dbReference type="PANTHER" id="PTHR46422:SF4">
    <property type="entry name" value="SERINE_THREONINE-PROTEIN PHOSPHATASE BSL3"/>
    <property type="match status" value="1"/>
</dbReference>
<dbReference type="PANTHER" id="PTHR46422">
    <property type="entry name" value="SERINE/THREONINE-PROTEIN PHOSPHATASE BSL3"/>
    <property type="match status" value="1"/>
</dbReference>
<evidence type="ECO:0000256" key="1">
    <source>
        <dbReference type="RuleBase" id="RU004273"/>
    </source>
</evidence>
<feature type="compositionally biased region" description="Low complexity" evidence="2">
    <location>
        <begin position="544"/>
        <end position="559"/>
    </location>
</feature>
<comment type="catalytic activity">
    <reaction evidence="1">
        <text>O-phospho-L-threonyl-[protein] + H2O = L-threonyl-[protein] + phosphate</text>
        <dbReference type="Rhea" id="RHEA:47004"/>
        <dbReference type="Rhea" id="RHEA-COMP:11060"/>
        <dbReference type="Rhea" id="RHEA-COMP:11605"/>
        <dbReference type="ChEBI" id="CHEBI:15377"/>
        <dbReference type="ChEBI" id="CHEBI:30013"/>
        <dbReference type="ChEBI" id="CHEBI:43474"/>
        <dbReference type="ChEBI" id="CHEBI:61977"/>
        <dbReference type="EC" id="3.1.3.16"/>
    </reaction>
</comment>
<feature type="region of interest" description="Disordered" evidence="2">
    <location>
        <begin position="1"/>
        <end position="54"/>
    </location>
</feature>
<dbReference type="InterPro" id="IPR004843">
    <property type="entry name" value="Calcineurin-like_PHP"/>
</dbReference>
<feature type="region of interest" description="Disordered" evidence="2">
    <location>
        <begin position="497"/>
        <end position="725"/>
    </location>
</feature>
<reference evidence="4" key="1">
    <citation type="submission" date="2021-05" db="EMBL/GenBank/DDBJ databases">
        <title>The genome of the haptophyte Pavlova lutheri (Diacronema luteri, Pavlovales) - a model for lipid biosynthesis in eukaryotic algae.</title>
        <authorList>
            <person name="Hulatt C.J."/>
            <person name="Posewitz M.C."/>
        </authorList>
    </citation>
    <scope>NUCLEOTIDE SEQUENCE</scope>
    <source>
        <strain evidence="4">NIVA-4/92</strain>
    </source>
</reference>
<comment type="similarity">
    <text evidence="1">Belongs to the PPP phosphatase family.</text>
</comment>
<feature type="compositionally biased region" description="Gly residues" evidence="2">
    <location>
        <begin position="642"/>
        <end position="657"/>
    </location>
</feature>
<dbReference type="PRINTS" id="PR00114">
    <property type="entry name" value="STPHPHTASE"/>
</dbReference>
<dbReference type="PROSITE" id="PS00125">
    <property type="entry name" value="SER_THR_PHOSPHATASE"/>
    <property type="match status" value="1"/>
</dbReference>
<dbReference type="InterPro" id="IPR006186">
    <property type="entry name" value="Ser/Thr-sp_prot-phosphatase"/>
</dbReference>
<feature type="compositionally biased region" description="Pro residues" evidence="2">
    <location>
        <begin position="517"/>
        <end position="540"/>
    </location>
</feature>
<dbReference type="Gene3D" id="3.60.21.10">
    <property type="match status" value="1"/>
</dbReference>
<evidence type="ECO:0000313" key="5">
    <source>
        <dbReference type="Proteomes" id="UP000751190"/>
    </source>
</evidence>
<feature type="compositionally biased region" description="Gly residues" evidence="2">
    <location>
        <begin position="613"/>
        <end position="625"/>
    </location>
</feature>